<dbReference type="InterPro" id="IPR036864">
    <property type="entry name" value="Zn2-C6_fun-type_DNA-bd_sf"/>
</dbReference>
<dbReference type="PANTHER" id="PTHR38111:SF11">
    <property type="entry name" value="TRANSCRIPTION FACTOR DOMAIN-CONTAINING PROTEIN-RELATED"/>
    <property type="match status" value="1"/>
</dbReference>
<dbReference type="InterPro" id="IPR001138">
    <property type="entry name" value="Zn2Cys6_DnaBD"/>
</dbReference>
<dbReference type="Pfam" id="PF00172">
    <property type="entry name" value="Zn_clus"/>
    <property type="match status" value="1"/>
</dbReference>
<protein>
    <recommendedName>
        <fullName evidence="2">Zn(2)-C6 fungal-type domain-containing protein</fullName>
    </recommendedName>
</protein>
<evidence type="ECO:0000313" key="3">
    <source>
        <dbReference type="EMBL" id="KAF2817594.1"/>
    </source>
</evidence>
<evidence type="ECO:0000313" key="4">
    <source>
        <dbReference type="Proteomes" id="UP000504636"/>
    </source>
</evidence>
<dbReference type="GO" id="GO:0000981">
    <property type="term" value="F:DNA-binding transcription factor activity, RNA polymerase II-specific"/>
    <property type="evidence" value="ECO:0007669"/>
    <property type="project" value="InterPro"/>
</dbReference>
<dbReference type="SUPFAM" id="SSF57701">
    <property type="entry name" value="Zn2/Cys6 DNA-binding domain"/>
    <property type="match status" value="1"/>
</dbReference>
<proteinExistence type="predicted"/>
<evidence type="ECO:0000313" key="5">
    <source>
        <dbReference type="RefSeq" id="XP_033584558.1"/>
    </source>
</evidence>
<dbReference type="AlphaFoldDB" id="A0A6A6ZBB1"/>
<gene>
    <name evidence="3 5" type="ORF">BDZ99DRAFT_19666</name>
</gene>
<reference evidence="5" key="2">
    <citation type="submission" date="2020-04" db="EMBL/GenBank/DDBJ databases">
        <authorList>
            <consortium name="NCBI Genome Project"/>
        </authorList>
    </citation>
    <scope>NUCLEOTIDE SEQUENCE</scope>
    <source>
        <strain evidence="5">CBS 304.34</strain>
    </source>
</reference>
<evidence type="ECO:0000256" key="1">
    <source>
        <dbReference type="ARBA" id="ARBA00023242"/>
    </source>
</evidence>
<dbReference type="EMBL" id="MU003692">
    <property type="protein sequence ID" value="KAF2817594.1"/>
    <property type="molecule type" value="Genomic_DNA"/>
</dbReference>
<dbReference type="InterPro" id="IPR053178">
    <property type="entry name" value="Osmoadaptation_assoc"/>
</dbReference>
<keyword evidence="4" id="KW-1185">Reference proteome</keyword>
<feature type="domain" description="Zn(2)-C6 fungal-type" evidence="2">
    <location>
        <begin position="10"/>
        <end position="38"/>
    </location>
</feature>
<dbReference type="Pfam" id="PF11951">
    <property type="entry name" value="Fungal_trans_2"/>
    <property type="match status" value="1"/>
</dbReference>
<dbReference type="Proteomes" id="UP000504636">
    <property type="component" value="Unplaced"/>
</dbReference>
<sequence>MVGVPGRSKGCKTCRARKKGCDLQRPQCGQCIRSKVMCGGYNRDLTIIQHNPSIPVPRSRTDLSRRTAAKPRPDQTALHLRAVSSFEPLPQNLGCSAFETKTFELFWTDFLPRDHRCSTQHYGIPAVTQWAKAIEKYSPGCEVLRSAFRAVSTSRIGLTSGNAAMTQQAIELYGRALAQVNRALRDPQQVGRVELVASCKLLAMFEQYNSAKDRRAPGTNWIKHVQGVGRLIELRGPQQHCSDDEHIMFIDARLPLVIAAIGLRKATYLARPEWNTLPWERKPKTIRDELVSIFALFPAILAEHDTIQLSMKTPNCAELAKLQGLVRRCWRIDQQLQRWSQRFSRQLSDSPLKIRLMADAFTSDPGSLSPEDFVPLGYDVLYTAVLYWTACLYTYNFLHTAIKTLSEHESDKAHVVLPTRTYPKLYAINISRLTKYFFREYSGLFSSQAITFPLSSALQYVAEAGGDPEVEFAELVNTMQQLSKMPSYSWIGHFMRGMRAACVSHRDLLVLGSTTSDSVDTPSL</sequence>
<dbReference type="OrthoDB" id="3525185at2759"/>
<dbReference type="GO" id="GO:0008270">
    <property type="term" value="F:zinc ion binding"/>
    <property type="evidence" value="ECO:0007669"/>
    <property type="project" value="InterPro"/>
</dbReference>
<dbReference type="GeneID" id="54454097"/>
<dbReference type="RefSeq" id="XP_033584558.1">
    <property type="nucleotide sequence ID" value="XM_033713204.1"/>
</dbReference>
<name>A0A6A6ZBB1_9PEZI</name>
<dbReference type="SMART" id="SM00066">
    <property type="entry name" value="GAL4"/>
    <property type="match status" value="1"/>
</dbReference>
<organism evidence="3">
    <name type="scientific">Mytilinidion resinicola</name>
    <dbReference type="NCBI Taxonomy" id="574789"/>
    <lineage>
        <taxon>Eukaryota</taxon>
        <taxon>Fungi</taxon>
        <taxon>Dikarya</taxon>
        <taxon>Ascomycota</taxon>
        <taxon>Pezizomycotina</taxon>
        <taxon>Dothideomycetes</taxon>
        <taxon>Pleosporomycetidae</taxon>
        <taxon>Mytilinidiales</taxon>
        <taxon>Mytilinidiaceae</taxon>
        <taxon>Mytilinidion</taxon>
    </lineage>
</organism>
<reference evidence="3 5" key="1">
    <citation type="journal article" date="2020" name="Stud. Mycol.">
        <title>101 Dothideomycetes genomes: a test case for predicting lifestyles and emergence of pathogens.</title>
        <authorList>
            <person name="Haridas S."/>
            <person name="Albert R."/>
            <person name="Binder M."/>
            <person name="Bloem J."/>
            <person name="Labutti K."/>
            <person name="Salamov A."/>
            <person name="Andreopoulos B."/>
            <person name="Baker S."/>
            <person name="Barry K."/>
            <person name="Bills G."/>
            <person name="Bluhm B."/>
            <person name="Cannon C."/>
            <person name="Castanera R."/>
            <person name="Culley D."/>
            <person name="Daum C."/>
            <person name="Ezra D."/>
            <person name="Gonzalez J."/>
            <person name="Henrissat B."/>
            <person name="Kuo A."/>
            <person name="Liang C."/>
            <person name="Lipzen A."/>
            <person name="Lutzoni F."/>
            <person name="Magnuson J."/>
            <person name="Mondo S."/>
            <person name="Nolan M."/>
            <person name="Ohm R."/>
            <person name="Pangilinan J."/>
            <person name="Park H.-J."/>
            <person name="Ramirez L."/>
            <person name="Alfaro M."/>
            <person name="Sun H."/>
            <person name="Tritt A."/>
            <person name="Yoshinaga Y."/>
            <person name="Zwiers L.-H."/>
            <person name="Turgeon B."/>
            <person name="Goodwin S."/>
            <person name="Spatafora J."/>
            <person name="Crous P."/>
            <person name="Grigoriev I."/>
        </authorList>
    </citation>
    <scope>NUCLEOTIDE SEQUENCE</scope>
    <source>
        <strain evidence="3 5">CBS 304.34</strain>
    </source>
</reference>
<dbReference type="PROSITE" id="PS00463">
    <property type="entry name" value="ZN2_CY6_FUNGAL_1"/>
    <property type="match status" value="1"/>
</dbReference>
<dbReference type="PANTHER" id="PTHR38111">
    <property type="entry name" value="ZN(2)-C6 FUNGAL-TYPE DOMAIN-CONTAINING PROTEIN-RELATED"/>
    <property type="match status" value="1"/>
</dbReference>
<dbReference type="InterPro" id="IPR021858">
    <property type="entry name" value="Fun_TF"/>
</dbReference>
<evidence type="ECO:0000259" key="2">
    <source>
        <dbReference type="PROSITE" id="PS50048"/>
    </source>
</evidence>
<dbReference type="CDD" id="cd00067">
    <property type="entry name" value="GAL4"/>
    <property type="match status" value="1"/>
</dbReference>
<dbReference type="PROSITE" id="PS50048">
    <property type="entry name" value="ZN2_CY6_FUNGAL_2"/>
    <property type="match status" value="1"/>
</dbReference>
<dbReference type="Gene3D" id="4.10.240.10">
    <property type="entry name" value="Zn(2)-C6 fungal-type DNA-binding domain"/>
    <property type="match status" value="1"/>
</dbReference>
<reference evidence="5" key="3">
    <citation type="submission" date="2025-04" db="UniProtKB">
        <authorList>
            <consortium name="RefSeq"/>
        </authorList>
    </citation>
    <scope>IDENTIFICATION</scope>
    <source>
        <strain evidence="5">CBS 304.34</strain>
    </source>
</reference>
<keyword evidence="1" id="KW-0539">Nucleus</keyword>
<accession>A0A6A6ZBB1</accession>